<evidence type="ECO:0000313" key="3">
    <source>
        <dbReference type="EMBL" id="QJD92094.1"/>
    </source>
</evidence>
<feature type="chain" id="PRO_5046444427" evidence="1">
    <location>
        <begin position="26"/>
        <end position="208"/>
    </location>
</feature>
<sequence length="208" mass="21080">MKKFTKVLLVASLLAGAGFSQSVLAATSKPIPGSTGSLATHTEALTVKADGNGGFNADFGNTWGQYINGVSGATTQNKLFTDLYTFTVGGPAETSGTVSAGFTSTQDVYIGAFDIYNSANVLVVKGENQVVSNGTNKNDFWALPDGATLSAGNYTLKITGQVLGSAGGYYGGGVSVTSAVPEAETTAMLLAGLGLVGFVGRRKAKKAA</sequence>
<dbReference type="Pfam" id="PF07589">
    <property type="entry name" value="PEP-CTERM"/>
    <property type="match status" value="1"/>
</dbReference>
<accession>A0ABX6MCN3</accession>
<reference evidence="3 4" key="1">
    <citation type="submission" date="2020-04" db="EMBL/GenBank/DDBJ databases">
        <title>Genome sequencing of novel species.</title>
        <authorList>
            <person name="Heo J."/>
            <person name="Kim S.-J."/>
            <person name="Kim J.-S."/>
            <person name="Hong S.-B."/>
            <person name="Kwon S.-W."/>
        </authorList>
    </citation>
    <scope>NUCLEOTIDE SEQUENCE [LARGE SCALE GENOMIC DNA]</scope>
    <source>
        <strain evidence="3 4">AF9R3</strain>
    </source>
</reference>
<dbReference type="Proteomes" id="UP000503117">
    <property type="component" value="Chromosome"/>
</dbReference>
<organism evidence="3 4">
    <name type="scientific">Duganella dendranthematis</name>
    <dbReference type="NCBI Taxonomy" id="2728021"/>
    <lineage>
        <taxon>Bacteria</taxon>
        <taxon>Pseudomonadati</taxon>
        <taxon>Pseudomonadota</taxon>
        <taxon>Betaproteobacteria</taxon>
        <taxon>Burkholderiales</taxon>
        <taxon>Oxalobacteraceae</taxon>
        <taxon>Telluria group</taxon>
        <taxon>Duganella</taxon>
    </lineage>
</organism>
<protein>
    <submittedName>
        <fullName evidence="3">PEP-CTERM sorting domain-containing protein</fullName>
    </submittedName>
</protein>
<feature type="signal peptide" evidence="1">
    <location>
        <begin position="1"/>
        <end position="25"/>
    </location>
</feature>
<dbReference type="NCBIfam" id="NF038126">
    <property type="entry name" value="PEP_CTERM_FxDxF"/>
    <property type="match status" value="1"/>
</dbReference>
<keyword evidence="4" id="KW-1185">Reference proteome</keyword>
<evidence type="ECO:0000256" key="1">
    <source>
        <dbReference type="SAM" id="SignalP"/>
    </source>
</evidence>
<evidence type="ECO:0000259" key="2">
    <source>
        <dbReference type="Pfam" id="PF07589"/>
    </source>
</evidence>
<name>A0ABX6MCN3_9BURK</name>
<feature type="domain" description="Ice-binding protein C-terminal" evidence="2">
    <location>
        <begin position="179"/>
        <end position="203"/>
    </location>
</feature>
<gene>
    <name evidence="3" type="ORF">HH213_19540</name>
</gene>
<proteinExistence type="predicted"/>
<keyword evidence="1" id="KW-0732">Signal</keyword>
<dbReference type="RefSeq" id="WP_169113345.1">
    <property type="nucleotide sequence ID" value="NZ_CP051684.1"/>
</dbReference>
<dbReference type="InterPro" id="IPR013424">
    <property type="entry name" value="Ice-binding_C"/>
</dbReference>
<dbReference type="EMBL" id="CP051684">
    <property type="protein sequence ID" value="QJD92094.1"/>
    <property type="molecule type" value="Genomic_DNA"/>
</dbReference>
<evidence type="ECO:0000313" key="4">
    <source>
        <dbReference type="Proteomes" id="UP000503117"/>
    </source>
</evidence>